<dbReference type="SUPFAM" id="SSF103088">
    <property type="entry name" value="OmpA-like"/>
    <property type="match status" value="1"/>
</dbReference>
<name>A0A5F1XPC0_9LEPT</name>
<evidence type="ECO:0000313" key="6">
    <source>
        <dbReference type="Proteomes" id="UP000276407"/>
    </source>
</evidence>
<feature type="compositionally biased region" description="Basic and acidic residues" evidence="4">
    <location>
        <begin position="232"/>
        <end position="247"/>
    </location>
</feature>
<dbReference type="AlphaFoldDB" id="A0A5F1XPC0"/>
<dbReference type="CDD" id="cd07185">
    <property type="entry name" value="OmpA_C-like"/>
    <property type="match status" value="1"/>
</dbReference>
<evidence type="ECO:0000256" key="2">
    <source>
        <dbReference type="ARBA" id="ARBA00023136"/>
    </source>
</evidence>
<dbReference type="InterPro" id="IPR006664">
    <property type="entry name" value="OMP_bac"/>
</dbReference>
<dbReference type="KEGG" id="lkm:EFP84_12770"/>
<sequence length="303" mass="34980">MSLIRLKSFFLNDRIKFSFYGILLFLCLMFVDCHQTNIIPSQFPRDGESFKGVSFTSKSYVLGYFEGGHDRAECPEGIRSFKIFRSITDFFVHIFVGGLYDTRSVEIECVRIKLNFDSIVRSKGFVLRGVYFNSNSDRINEESFEILDELSEILRANPGLKILITGHTDLNGGEKQNRILSLKRAKSTKEYLLAQGIDTSRMEIRGLGSSRPIQRSLDESASFQNRRIEISATRNDENESVKKRIEPEDSPPEEYTSTIILRNGRKLYGNITKQTEKDVYVENKDGLQILSKRKIRKIKYNHR</sequence>
<organism evidence="5 6">
    <name type="scientific">Leptospira kmetyi</name>
    <dbReference type="NCBI Taxonomy" id="408139"/>
    <lineage>
        <taxon>Bacteria</taxon>
        <taxon>Pseudomonadati</taxon>
        <taxon>Spirochaetota</taxon>
        <taxon>Spirochaetia</taxon>
        <taxon>Leptospirales</taxon>
        <taxon>Leptospiraceae</taxon>
        <taxon>Leptospira</taxon>
    </lineage>
</organism>
<dbReference type="InterPro" id="IPR006665">
    <property type="entry name" value="OmpA-like"/>
</dbReference>
<protein>
    <submittedName>
        <fullName evidence="5">OmpA family protein</fullName>
    </submittedName>
</protein>
<dbReference type="InterPro" id="IPR036737">
    <property type="entry name" value="OmpA-like_sf"/>
</dbReference>
<dbReference type="GO" id="GO:0009279">
    <property type="term" value="C:cell outer membrane"/>
    <property type="evidence" value="ECO:0007669"/>
    <property type="project" value="UniProtKB-SubCell"/>
</dbReference>
<gene>
    <name evidence="5" type="ORF">EFP84_12770</name>
</gene>
<comment type="subcellular location">
    <subcellularLocation>
        <location evidence="1">Cell outer membrane</location>
    </subcellularLocation>
</comment>
<reference evidence="5 6" key="1">
    <citation type="submission" date="2018-11" db="EMBL/GenBank/DDBJ databases">
        <title>Complete genome sequence of Leptospira kmetyi isolate LS 001/16 from soil sample associated with a leptospirosis patient in Kelantan.</title>
        <authorList>
            <person name="Muhammad Yusoff F."/>
            <person name="Muhammad Yusoff S."/>
            <person name="Ahmad M.N."/>
            <person name="Yusof N.Y."/>
            <person name="Aziah I."/>
        </authorList>
    </citation>
    <scope>NUCLEOTIDE SEQUENCE [LARGE SCALE GENOMIC DNA]</scope>
    <source>
        <strain evidence="5 6">LS 001/16</strain>
    </source>
</reference>
<dbReference type="InterPro" id="IPR050330">
    <property type="entry name" value="Bact_OuterMem_StrucFunc"/>
</dbReference>
<dbReference type="Gene3D" id="3.30.1330.60">
    <property type="entry name" value="OmpA-like domain"/>
    <property type="match status" value="1"/>
</dbReference>
<dbReference type="PANTHER" id="PTHR30329:SF21">
    <property type="entry name" value="LIPOPROTEIN YIAD-RELATED"/>
    <property type="match status" value="1"/>
</dbReference>
<dbReference type="Pfam" id="PF00691">
    <property type="entry name" value="OmpA"/>
    <property type="match status" value="1"/>
</dbReference>
<dbReference type="RefSeq" id="WP_010572785.1">
    <property type="nucleotide sequence ID" value="NZ_CP033614.1"/>
</dbReference>
<dbReference type="PRINTS" id="PR01021">
    <property type="entry name" value="OMPADOMAIN"/>
</dbReference>
<keyword evidence="3" id="KW-0998">Cell outer membrane</keyword>
<accession>A0A5F1XPC0</accession>
<dbReference type="PROSITE" id="PS51123">
    <property type="entry name" value="OMPA_2"/>
    <property type="match status" value="1"/>
</dbReference>
<evidence type="ECO:0000256" key="1">
    <source>
        <dbReference type="ARBA" id="ARBA00004442"/>
    </source>
</evidence>
<dbReference type="EMBL" id="CP033614">
    <property type="protein sequence ID" value="AYV56300.1"/>
    <property type="molecule type" value="Genomic_DNA"/>
</dbReference>
<keyword evidence="2" id="KW-0472">Membrane</keyword>
<evidence type="ECO:0000256" key="4">
    <source>
        <dbReference type="SAM" id="MobiDB-lite"/>
    </source>
</evidence>
<evidence type="ECO:0000256" key="3">
    <source>
        <dbReference type="ARBA" id="ARBA00023237"/>
    </source>
</evidence>
<dbReference type="Proteomes" id="UP000276407">
    <property type="component" value="Chromosome 1"/>
</dbReference>
<dbReference type="PANTHER" id="PTHR30329">
    <property type="entry name" value="STATOR ELEMENT OF FLAGELLAR MOTOR COMPLEX"/>
    <property type="match status" value="1"/>
</dbReference>
<feature type="region of interest" description="Disordered" evidence="4">
    <location>
        <begin position="232"/>
        <end position="254"/>
    </location>
</feature>
<evidence type="ECO:0000313" key="5">
    <source>
        <dbReference type="EMBL" id="AYV56300.1"/>
    </source>
</evidence>
<proteinExistence type="predicted"/>